<dbReference type="AlphaFoldDB" id="A0A1K0GD25"/>
<comment type="similarity">
    <text evidence="1">Belongs to the UPF0587 family.</text>
</comment>
<accession>A0A1K0GD25</accession>
<reference evidence="5" key="1">
    <citation type="submission" date="2016-04" db="EMBL/GenBank/DDBJ databases">
        <authorList>
            <person name="Guldener U."/>
            <person name="Guldener U."/>
        </authorList>
    </citation>
    <scope>NUCLEOTIDE SEQUENCE [LARGE SCALE GENOMIC DNA]</scope>
    <source>
        <strain evidence="5">UB2112</strain>
    </source>
</reference>
<protein>
    <submittedName>
        <fullName evidence="4">Related to UPF0587 protein C1orf123 homolog</fullName>
    </submittedName>
</protein>
<evidence type="ECO:0000313" key="5">
    <source>
        <dbReference type="Proteomes" id="UP000179920"/>
    </source>
</evidence>
<dbReference type="EMBL" id="LT558136">
    <property type="protein sequence ID" value="SAM85962.1"/>
    <property type="molecule type" value="Genomic_DNA"/>
</dbReference>
<dbReference type="SUPFAM" id="SSF141678">
    <property type="entry name" value="MAL13P1.257-like"/>
    <property type="match status" value="1"/>
</dbReference>
<dbReference type="InterPro" id="IPR008584">
    <property type="entry name" value="CXXC_Zn-binding_euk"/>
</dbReference>
<organism evidence="4 5">
    <name type="scientific">Ustilago bromivora</name>
    <dbReference type="NCBI Taxonomy" id="307758"/>
    <lineage>
        <taxon>Eukaryota</taxon>
        <taxon>Fungi</taxon>
        <taxon>Dikarya</taxon>
        <taxon>Basidiomycota</taxon>
        <taxon>Ustilaginomycotina</taxon>
        <taxon>Ustilaginomycetes</taxon>
        <taxon>Ustilaginales</taxon>
        <taxon>Ustilaginaceae</taxon>
        <taxon>Ustilago</taxon>
    </lineage>
</organism>
<sequence>MPRLALQLKAQFTNVTSLLPSDPDHTLMLKLKCSSCHEEHSKLVGVTPSDQHEMTKGARGSANLVMSCNFCKKESSAKFDEPTQKEPLWRTIEANEDSGAEWQTLCVLDFRGLEPVGFDPQGQWTCKGTDSGTVFDKVEFEEDGTEWLDYDEKAGQEVSIMELESRWQRV</sequence>
<dbReference type="PANTHER" id="PTHR12857:SF0">
    <property type="entry name" value="CXXC MOTIF CONTAINING ZINC BINDING PROTEIN"/>
    <property type="match status" value="1"/>
</dbReference>
<evidence type="ECO:0000256" key="1">
    <source>
        <dbReference type="ARBA" id="ARBA00007818"/>
    </source>
</evidence>
<name>A0A1K0GD25_9BASI</name>
<dbReference type="Proteomes" id="UP000179920">
    <property type="component" value="Chromosome XX"/>
</dbReference>
<evidence type="ECO:0000256" key="2">
    <source>
        <dbReference type="ARBA" id="ARBA00022723"/>
    </source>
</evidence>
<dbReference type="OrthoDB" id="10248838at2759"/>
<dbReference type="PANTHER" id="PTHR12857">
    <property type="entry name" value="CXXC MOTIF CONTAINING ZINC BINDING PROTEIN"/>
    <property type="match status" value="1"/>
</dbReference>
<evidence type="ECO:0000313" key="4">
    <source>
        <dbReference type="EMBL" id="SAM85962.1"/>
    </source>
</evidence>
<dbReference type="Pfam" id="PF05907">
    <property type="entry name" value="CXXC_Zn-b_euk"/>
    <property type="match status" value="1"/>
</dbReference>
<keyword evidence="3" id="KW-0862">Zinc</keyword>
<evidence type="ECO:0000256" key="3">
    <source>
        <dbReference type="ARBA" id="ARBA00022833"/>
    </source>
</evidence>
<proteinExistence type="inferred from homology"/>
<keyword evidence="2" id="KW-0479">Metal-binding</keyword>
<gene>
    <name evidence="4" type="ORF">UBRO_07877</name>
</gene>
<dbReference type="GO" id="GO:0008270">
    <property type="term" value="F:zinc ion binding"/>
    <property type="evidence" value="ECO:0007669"/>
    <property type="project" value="TreeGrafter"/>
</dbReference>